<dbReference type="AlphaFoldDB" id="A0AAV9VG65"/>
<evidence type="ECO:0000313" key="6">
    <source>
        <dbReference type="Proteomes" id="UP001375240"/>
    </source>
</evidence>
<dbReference type="GO" id="GO:1990528">
    <property type="term" value="C:Rvs161p-Rvs167p complex"/>
    <property type="evidence" value="ECO:0007669"/>
    <property type="project" value="TreeGrafter"/>
</dbReference>
<evidence type="ECO:0000256" key="2">
    <source>
        <dbReference type="PROSITE-ProRule" id="PRU00192"/>
    </source>
</evidence>
<dbReference type="Gene3D" id="2.30.30.40">
    <property type="entry name" value="SH3 Domains"/>
    <property type="match status" value="1"/>
</dbReference>
<feature type="domain" description="SH3" evidence="4">
    <location>
        <begin position="432"/>
        <end position="495"/>
    </location>
</feature>
<reference evidence="5 6" key="1">
    <citation type="submission" date="2019-10" db="EMBL/GenBank/DDBJ databases">
        <authorList>
            <person name="Palmer J.M."/>
        </authorList>
    </citation>
    <scope>NUCLEOTIDE SEQUENCE [LARGE SCALE GENOMIC DNA]</scope>
    <source>
        <strain evidence="5 6">TWF696</strain>
    </source>
</reference>
<dbReference type="GO" id="GO:0030479">
    <property type="term" value="C:actin cortical patch"/>
    <property type="evidence" value="ECO:0007669"/>
    <property type="project" value="TreeGrafter"/>
</dbReference>
<organism evidence="5 6">
    <name type="scientific">Orbilia brochopaga</name>
    <dbReference type="NCBI Taxonomy" id="3140254"/>
    <lineage>
        <taxon>Eukaryota</taxon>
        <taxon>Fungi</taxon>
        <taxon>Dikarya</taxon>
        <taxon>Ascomycota</taxon>
        <taxon>Pezizomycotina</taxon>
        <taxon>Orbiliomycetes</taxon>
        <taxon>Orbiliales</taxon>
        <taxon>Orbiliaceae</taxon>
        <taxon>Orbilia</taxon>
    </lineage>
</organism>
<dbReference type="SMART" id="SM00326">
    <property type="entry name" value="SH3"/>
    <property type="match status" value="1"/>
</dbReference>
<dbReference type="InterPro" id="IPR046982">
    <property type="entry name" value="BIN3/RVS161-like"/>
</dbReference>
<evidence type="ECO:0000313" key="5">
    <source>
        <dbReference type="EMBL" id="KAK6359916.1"/>
    </source>
</evidence>
<feature type="region of interest" description="Disordered" evidence="3">
    <location>
        <begin position="408"/>
        <end position="431"/>
    </location>
</feature>
<dbReference type="CDD" id="cd00174">
    <property type="entry name" value="SH3"/>
    <property type="match status" value="1"/>
</dbReference>
<name>A0AAV9VG65_9PEZI</name>
<gene>
    <name evidence="5" type="ORF">TWF696_001043</name>
</gene>
<dbReference type="SUPFAM" id="SSF50044">
    <property type="entry name" value="SH3-domain"/>
    <property type="match status" value="1"/>
</dbReference>
<keyword evidence="1 2" id="KW-0728">SH3 domain</keyword>
<dbReference type="GO" id="GO:0031097">
    <property type="term" value="C:medial cortex"/>
    <property type="evidence" value="ECO:0007669"/>
    <property type="project" value="TreeGrafter"/>
</dbReference>
<dbReference type="GO" id="GO:0006897">
    <property type="term" value="P:endocytosis"/>
    <property type="evidence" value="ECO:0007669"/>
    <property type="project" value="InterPro"/>
</dbReference>
<feature type="region of interest" description="Disordered" evidence="3">
    <location>
        <begin position="140"/>
        <end position="159"/>
    </location>
</feature>
<dbReference type="PANTHER" id="PTHR47174">
    <property type="entry name" value="BRIDGING INTEGRATOR 3"/>
    <property type="match status" value="1"/>
</dbReference>
<dbReference type="PRINTS" id="PR00452">
    <property type="entry name" value="SH3DOMAIN"/>
</dbReference>
<sequence length="495" mass="55259">MAFLHRGIGKLMKRSADDADVATIIADVKNYDERLEKLIEGLKRWQDSISQLLLHQNAISTELFNLYRVIPPERVAIDTPRLERVQEWQTAAAEMKEELSKQSGDVGRVLQQAVSVKDSLKPVKKVLGKRENAKLDYERYTSSAESARKKGTRSEREAGVLAKAERQLDQSARQYHDIDAHIKEYVPPILDAIASYIPYVLYAVEHLYSTFIGQKYRLVHEFAQRHSLTDYEQFEQEWKRDFMPIKDHVESFKLLQNGKAVLKPMETQRPPDPRPGVGKGASWRRPSAKGSEDLGMASPPLKGGDAAPPPYSEIEKPSIGGNSFPRRESATSSSGYLDEKRPIVSRKSSSNLWPKDVKSPDPSAATRPGIQKIHSSTSIKSQHDSMVAPKLYGNGGLKNSASSGALAAAAAAAAKKKPPPPVPKAKPQLPKPRDTYMLALYDFEPQNEGDLALKEGDRVRVVQKSNSTEDWWEGEVVSNGLVRRGFFPANYCQME</sequence>
<dbReference type="PANTHER" id="PTHR47174:SF2">
    <property type="entry name" value="SH3 DOMAIN SIGNALLING PROTEIN (AFU_ORTHOLOGUE AFUA_5G07670)"/>
    <property type="match status" value="1"/>
</dbReference>
<feature type="region of interest" description="Disordered" evidence="3">
    <location>
        <begin position="263"/>
        <end position="384"/>
    </location>
</feature>
<dbReference type="SUPFAM" id="SSF103657">
    <property type="entry name" value="BAR/IMD domain-like"/>
    <property type="match status" value="1"/>
</dbReference>
<dbReference type="GO" id="GO:0097320">
    <property type="term" value="P:plasma membrane tubulation"/>
    <property type="evidence" value="ECO:0007669"/>
    <property type="project" value="TreeGrafter"/>
</dbReference>
<proteinExistence type="predicted"/>
<feature type="compositionally biased region" description="Basic and acidic residues" evidence="3">
    <location>
        <begin position="146"/>
        <end position="159"/>
    </location>
</feature>
<accession>A0AAV9VG65</accession>
<dbReference type="PROSITE" id="PS50002">
    <property type="entry name" value="SH3"/>
    <property type="match status" value="1"/>
</dbReference>
<dbReference type="GO" id="GO:0051666">
    <property type="term" value="P:actin cortical patch localization"/>
    <property type="evidence" value="ECO:0007669"/>
    <property type="project" value="InterPro"/>
</dbReference>
<keyword evidence="6" id="KW-1185">Reference proteome</keyword>
<protein>
    <recommendedName>
        <fullName evidence="4">SH3 domain-containing protein</fullName>
    </recommendedName>
</protein>
<evidence type="ECO:0000259" key="4">
    <source>
        <dbReference type="PROSITE" id="PS50002"/>
    </source>
</evidence>
<evidence type="ECO:0000256" key="3">
    <source>
        <dbReference type="SAM" id="MobiDB-lite"/>
    </source>
</evidence>
<dbReference type="EMBL" id="JAVHNQ010000001">
    <property type="protein sequence ID" value="KAK6359916.1"/>
    <property type="molecule type" value="Genomic_DNA"/>
</dbReference>
<dbReference type="InterPro" id="IPR001452">
    <property type="entry name" value="SH3_domain"/>
</dbReference>
<dbReference type="Gene3D" id="1.20.1270.60">
    <property type="entry name" value="Arfaptin homology (AH) domain/BAR domain"/>
    <property type="match status" value="1"/>
</dbReference>
<dbReference type="GO" id="GO:0008289">
    <property type="term" value="F:lipid binding"/>
    <property type="evidence" value="ECO:0007669"/>
    <property type="project" value="TreeGrafter"/>
</dbReference>
<evidence type="ECO:0000256" key="1">
    <source>
        <dbReference type="ARBA" id="ARBA00022443"/>
    </source>
</evidence>
<dbReference type="Proteomes" id="UP001375240">
    <property type="component" value="Unassembled WGS sequence"/>
</dbReference>
<dbReference type="Pfam" id="PF00018">
    <property type="entry name" value="SH3_1"/>
    <property type="match status" value="1"/>
</dbReference>
<dbReference type="GO" id="GO:0043332">
    <property type="term" value="C:mating projection tip"/>
    <property type="evidence" value="ECO:0007669"/>
    <property type="project" value="TreeGrafter"/>
</dbReference>
<comment type="caution">
    <text evidence="5">The sequence shown here is derived from an EMBL/GenBank/DDBJ whole genome shotgun (WGS) entry which is preliminary data.</text>
</comment>
<dbReference type="InterPro" id="IPR027267">
    <property type="entry name" value="AH/BAR_dom_sf"/>
</dbReference>
<dbReference type="InterPro" id="IPR036028">
    <property type="entry name" value="SH3-like_dom_sf"/>
</dbReference>